<feature type="transmembrane region" description="Helical" evidence="2">
    <location>
        <begin position="149"/>
        <end position="169"/>
    </location>
</feature>
<evidence type="ECO:0000256" key="2">
    <source>
        <dbReference type="SAM" id="Phobius"/>
    </source>
</evidence>
<evidence type="ECO:0000313" key="4">
    <source>
        <dbReference type="EMBL" id="PVD36715.1"/>
    </source>
</evidence>
<feature type="compositionally biased region" description="Low complexity" evidence="1">
    <location>
        <begin position="650"/>
        <end position="670"/>
    </location>
</feature>
<dbReference type="SUPFAM" id="SSF48371">
    <property type="entry name" value="ARM repeat"/>
    <property type="match status" value="1"/>
</dbReference>
<evidence type="ECO:0000259" key="3">
    <source>
        <dbReference type="PROSITE" id="PS50053"/>
    </source>
</evidence>
<keyword evidence="2" id="KW-0812">Transmembrane</keyword>
<keyword evidence="5" id="KW-1185">Reference proteome</keyword>
<keyword evidence="2" id="KW-0472">Membrane</keyword>
<feature type="transmembrane region" description="Helical" evidence="2">
    <location>
        <begin position="210"/>
        <end position="230"/>
    </location>
</feature>
<feature type="transmembrane region" description="Helical" evidence="2">
    <location>
        <begin position="256"/>
        <end position="283"/>
    </location>
</feature>
<dbReference type="OrthoDB" id="7537227at2759"/>
<evidence type="ECO:0000256" key="1">
    <source>
        <dbReference type="SAM" id="MobiDB-lite"/>
    </source>
</evidence>
<feature type="transmembrane region" description="Helical" evidence="2">
    <location>
        <begin position="175"/>
        <end position="198"/>
    </location>
</feature>
<dbReference type="InterPro" id="IPR029071">
    <property type="entry name" value="Ubiquitin-like_domsf"/>
</dbReference>
<dbReference type="InterPro" id="IPR000626">
    <property type="entry name" value="Ubiquitin-like_dom"/>
</dbReference>
<feature type="transmembrane region" description="Helical" evidence="2">
    <location>
        <begin position="27"/>
        <end position="46"/>
    </location>
</feature>
<reference evidence="4 5" key="1">
    <citation type="submission" date="2018-04" db="EMBL/GenBank/DDBJ databases">
        <title>The genome of golden apple snail Pomacea canaliculata provides insight into stress tolerance and invasive adaptation.</title>
        <authorList>
            <person name="Liu C."/>
            <person name="Liu B."/>
            <person name="Ren Y."/>
            <person name="Zhang Y."/>
            <person name="Wang H."/>
            <person name="Li S."/>
            <person name="Jiang F."/>
            <person name="Yin L."/>
            <person name="Zhang G."/>
            <person name="Qian W."/>
            <person name="Fan W."/>
        </authorList>
    </citation>
    <scope>NUCLEOTIDE SEQUENCE [LARGE SCALE GENOMIC DNA]</scope>
    <source>
        <strain evidence="4">SZHN2017</strain>
        <tissue evidence="4">Muscle</tissue>
    </source>
</reference>
<dbReference type="AlphaFoldDB" id="A0A2T7PTG4"/>
<dbReference type="Gene3D" id="1.25.10.10">
    <property type="entry name" value="Leucine-rich Repeat Variant"/>
    <property type="match status" value="1"/>
</dbReference>
<dbReference type="PANTHER" id="PTHR46043">
    <property type="entry name" value="ARM REPEAT SUPERFAMILY PROTEIN"/>
    <property type="match status" value="1"/>
</dbReference>
<dbReference type="Gene3D" id="3.10.20.90">
    <property type="entry name" value="Phosphatidylinositol 3-kinase Catalytic Subunit, Chain A, domain 1"/>
    <property type="match status" value="1"/>
</dbReference>
<dbReference type="STRING" id="400727.A0A2T7PTG4"/>
<feature type="domain" description="Ubiquitin-like" evidence="3">
    <location>
        <begin position="29"/>
        <end position="101"/>
    </location>
</feature>
<dbReference type="EMBL" id="PZQS01000002">
    <property type="protein sequence ID" value="PVD36715.1"/>
    <property type="molecule type" value="Genomic_DNA"/>
</dbReference>
<dbReference type="CDD" id="cd17039">
    <property type="entry name" value="Ubl_ubiquitin_like"/>
    <property type="match status" value="1"/>
</dbReference>
<dbReference type="Proteomes" id="UP000245119">
    <property type="component" value="Linkage Group LG2"/>
</dbReference>
<feature type="region of interest" description="Disordered" evidence="1">
    <location>
        <begin position="643"/>
        <end position="670"/>
    </location>
</feature>
<dbReference type="PANTHER" id="PTHR46043:SF13">
    <property type="entry name" value="ARM REPEAT SUPERFAMILY PROTEIN"/>
    <property type="match status" value="1"/>
</dbReference>
<dbReference type="Pfam" id="PF00240">
    <property type="entry name" value="ubiquitin"/>
    <property type="match status" value="1"/>
</dbReference>
<dbReference type="InterPro" id="IPR016024">
    <property type="entry name" value="ARM-type_fold"/>
</dbReference>
<dbReference type="SMART" id="SM00185">
    <property type="entry name" value="ARM"/>
    <property type="match status" value="2"/>
</dbReference>
<protein>
    <recommendedName>
        <fullName evidence="3">Ubiquitin-like domain-containing protein</fullName>
    </recommendedName>
</protein>
<gene>
    <name evidence="4" type="ORF">C0Q70_03701</name>
</gene>
<accession>A0A2T7PTG4</accession>
<keyword evidence="2" id="KW-1133">Transmembrane helix</keyword>
<dbReference type="SUPFAM" id="SSF54236">
    <property type="entry name" value="Ubiquitin-like"/>
    <property type="match status" value="1"/>
</dbReference>
<comment type="caution">
    <text evidence="4">The sequence shown here is derived from an EMBL/GenBank/DDBJ whole genome shotgun (WGS) entry which is preliminary data.</text>
</comment>
<organism evidence="4 5">
    <name type="scientific">Pomacea canaliculata</name>
    <name type="common">Golden apple snail</name>
    <dbReference type="NCBI Taxonomy" id="400727"/>
    <lineage>
        <taxon>Eukaryota</taxon>
        <taxon>Metazoa</taxon>
        <taxon>Spiralia</taxon>
        <taxon>Lophotrochozoa</taxon>
        <taxon>Mollusca</taxon>
        <taxon>Gastropoda</taxon>
        <taxon>Caenogastropoda</taxon>
        <taxon>Architaenioglossa</taxon>
        <taxon>Ampullarioidea</taxon>
        <taxon>Ampullariidae</taxon>
        <taxon>Pomacea</taxon>
    </lineage>
</organism>
<name>A0A2T7PTG4_POMCA</name>
<dbReference type="InterPro" id="IPR011989">
    <property type="entry name" value="ARM-like"/>
</dbReference>
<dbReference type="PROSITE" id="PS50053">
    <property type="entry name" value="UBIQUITIN_2"/>
    <property type="match status" value="1"/>
</dbReference>
<dbReference type="InterPro" id="IPR000225">
    <property type="entry name" value="Armadillo"/>
</dbReference>
<proteinExistence type="predicted"/>
<sequence>MHVVGSQLPPPSATRNLGRRVISQHDYFLRFYVNILILKTFVVSVLPTDKVAKVRAYLLHILYELGKDDHEFRLRYNGEVLQDALALVDYDLSDNSVITMVPMGKSRNVLMEIQSISSSHVDLEQTGLPANVTTALEKEVKTFERREQLISDLQVLLYIHWIAACLALLTTRWYAGVWLAVLSLLAIWLVPSYTRLGGFVGNTSHIRRPFCIVASVSAALCLAVALYFAAYEWLGFLSNKCTDWKFSGLACSYHSVYTAVFFTLHSVILVLTAVLSLILLFNFQVELGDLIEKFLVQERDIEQVMAAAKNGSIKEKRTAAYDLAAMAASSDDNKFRIVAESGLNILVQLSLSRDSITQEHAVEALAELLTIPSIQETFVESGGINTLTAVLHSHSPRAMQEAASALYNMVAESESSRMALVADHGLDDLANAAHEGTIRCQRTVASIMLELAFSTEIRSLMASTTTPAQTLVHLCNSNDSETLRFSLQALEVLAIENPDLICAQDDLLKHLVDLPFRFLDERLYLLASKILLYFAENPKTCRKLLYEEHVTDSFSAMVKTHSAVLQKVVVKIMYYLVSSPELRQKASQKVDKVLEYVCDYPGDQDAWDMADECLQLLSSSGDLGNLPALSTLEKLHKMGDKGSNFGSRTSLGSEGKSAGSSASSSLINTK</sequence>
<evidence type="ECO:0000313" key="5">
    <source>
        <dbReference type="Proteomes" id="UP000245119"/>
    </source>
</evidence>